<accession>A0ABD5VMY5</accession>
<feature type="transmembrane region" description="Helical" evidence="1">
    <location>
        <begin position="234"/>
        <end position="261"/>
    </location>
</feature>
<dbReference type="AlphaFoldDB" id="A0ABD5VMY5"/>
<evidence type="ECO:0000313" key="4">
    <source>
        <dbReference type="Proteomes" id="UP001596395"/>
    </source>
</evidence>
<feature type="transmembrane region" description="Helical" evidence="1">
    <location>
        <begin position="82"/>
        <end position="105"/>
    </location>
</feature>
<feature type="domain" description="Urease accessory protein UreH-like transmembrane" evidence="2">
    <location>
        <begin position="92"/>
        <end position="238"/>
    </location>
</feature>
<evidence type="ECO:0000256" key="1">
    <source>
        <dbReference type="SAM" id="Phobius"/>
    </source>
</evidence>
<gene>
    <name evidence="3" type="ORF">ACFQGB_19880</name>
</gene>
<reference evidence="3 4" key="1">
    <citation type="journal article" date="2019" name="Int. J. Syst. Evol. Microbiol.">
        <title>The Global Catalogue of Microorganisms (GCM) 10K type strain sequencing project: providing services to taxonomists for standard genome sequencing and annotation.</title>
        <authorList>
            <consortium name="The Broad Institute Genomics Platform"/>
            <consortium name="The Broad Institute Genome Sequencing Center for Infectious Disease"/>
            <person name="Wu L."/>
            <person name="Ma J."/>
        </authorList>
    </citation>
    <scope>NUCLEOTIDE SEQUENCE [LARGE SCALE GENOMIC DNA]</scope>
    <source>
        <strain evidence="3 4">GX26</strain>
    </source>
</reference>
<keyword evidence="4" id="KW-1185">Reference proteome</keyword>
<protein>
    <submittedName>
        <fullName evidence="3">Sulfite exporter TauE/SafE family protein</fullName>
    </submittedName>
</protein>
<comment type="caution">
    <text evidence="3">The sequence shown here is derived from an EMBL/GenBank/DDBJ whole genome shotgun (WGS) entry which is preliminary data.</text>
</comment>
<feature type="transmembrane region" description="Helical" evidence="1">
    <location>
        <begin position="191"/>
        <end position="214"/>
    </location>
</feature>
<dbReference type="InterPro" id="IPR039447">
    <property type="entry name" value="UreH-like_TM_dom"/>
</dbReference>
<organism evidence="3 4">
    <name type="scientific">Halorubellus litoreus</name>
    <dbReference type="NCBI Taxonomy" id="755308"/>
    <lineage>
        <taxon>Archaea</taxon>
        <taxon>Methanobacteriati</taxon>
        <taxon>Methanobacteriota</taxon>
        <taxon>Stenosarchaea group</taxon>
        <taxon>Halobacteria</taxon>
        <taxon>Halobacteriales</taxon>
        <taxon>Halorubellaceae</taxon>
        <taxon>Halorubellus</taxon>
    </lineage>
</organism>
<keyword evidence="1" id="KW-0812">Transmembrane</keyword>
<keyword evidence="1" id="KW-0472">Membrane</keyword>
<proteinExistence type="predicted"/>
<feature type="transmembrane region" description="Helical" evidence="1">
    <location>
        <begin position="112"/>
        <end position="133"/>
    </location>
</feature>
<evidence type="ECO:0000313" key="3">
    <source>
        <dbReference type="EMBL" id="MFC6955128.1"/>
    </source>
</evidence>
<dbReference type="EMBL" id="JBHSXN010000005">
    <property type="protein sequence ID" value="MFC6955128.1"/>
    <property type="molecule type" value="Genomic_DNA"/>
</dbReference>
<dbReference type="RefSeq" id="WP_336352065.1">
    <property type="nucleotide sequence ID" value="NZ_JAZAQL010000005.1"/>
</dbReference>
<dbReference type="Pfam" id="PF13386">
    <property type="entry name" value="DsbD_2"/>
    <property type="match status" value="1"/>
</dbReference>
<name>A0ABD5VMY5_9EURY</name>
<feature type="transmembrane region" description="Helical" evidence="1">
    <location>
        <begin position="153"/>
        <end position="179"/>
    </location>
</feature>
<sequence>MLAVALQLGFELPAGVAPFVEAFVVGVLTPLTAACALPLYPGFLSYLARSDRGGSGTSGDASSVAANPTASDGGASRSSLGLGLAVVAGVVAFMGAVGLVFAYFLQESLTTVVEIVSPAAFAVLLVLGVALALDHDAVDRLPGLDPPETGNAYGSAFVYGLFFGGIVLPCNPGFIALFFARTPILFDSPIAGFAGFLVFGLGMGAPLLAFAAVSEARGRAVTRALARNAGLVNRITGVVMVAVAAYYLVVVFDVAGIGSLLGL</sequence>
<dbReference type="Proteomes" id="UP001596395">
    <property type="component" value="Unassembled WGS sequence"/>
</dbReference>
<keyword evidence="1" id="KW-1133">Transmembrane helix</keyword>
<evidence type="ECO:0000259" key="2">
    <source>
        <dbReference type="Pfam" id="PF13386"/>
    </source>
</evidence>